<proteinExistence type="predicted"/>
<gene>
    <name evidence="2" type="ORF">ACJRO7_018597</name>
</gene>
<feature type="region of interest" description="Disordered" evidence="1">
    <location>
        <begin position="421"/>
        <end position="475"/>
    </location>
</feature>
<feature type="region of interest" description="Disordered" evidence="1">
    <location>
        <begin position="62"/>
        <end position="91"/>
    </location>
</feature>
<dbReference type="AlphaFoldDB" id="A0ABD3KVB3"/>
<evidence type="ECO:0000313" key="2">
    <source>
        <dbReference type="EMBL" id="KAL3743322.1"/>
    </source>
</evidence>
<feature type="region of interest" description="Disordered" evidence="1">
    <location>
        <begin position="1"/>
        <end position="27"/>
    </location>
</feature>
<feature type="compositionally biased region" description="Basic and acidic residues" evidence="1">
    <location>
        <begin position="440"/>
        <end position="452"/>
    </location>
</feature>
<evidence type="ECO:0000256" key="1">
    <source>
        <dbReference type="SAM" id="MobiDB-lite"/>
    </source>
</evidence>
<feature type="compositionally biased region" description="Basic and acidic residues" evidence="1">
    <location>
        <begin position="312"/>
        <end position="333"/>
    </location>
</feature>
<feature type="compositionally biased region" description="Low complexity" evidence="1">
    <location>
        <begin position="12"/>
        <end position="25"/>
    </location>
</feature>
<reference evidence="2 3" key="1">
    <citation type="submission" date="2024-11" db="EMBL/GenBank/DDBJ databases">
        <title>Chromosome-level genome assembly of Eucalyptus globulus Labill. provides insights into its genome evolution.</title>
        <authorList>
            <person name="Li X."/>
        </authorList>
    </citation>
    <scope>NUCLEOTIDE SEQUENCE [LARGE SCALE GENOMIC DNA]</scope>
    <source>
        <strain evidence="2">CL2024</strain>
        <tissue evidence="2">Fresh tender leaves</tissue>
    </source>
</reference>
<feature type="region of interest" description="Disordered" evidence="1">
    <location>
        <begin position="99"/>
        <end position="118"/>
    </location>
</feature>
<feature type="region of interest" description="Disordered" evidence="1">
    <location>
        <begin position="310"/>
        <end position="333"/>
    </location>
</feature>
<accession>A0ABD3KVB3</accession>
<name>A0ABD3KVB3_EUCGL</name>
<sequence>MKPSAPCSVRDSQISASSCSPSLLSEPPDVRRWFSSYVYESPSLGTSEGFLGSVLDESERENNGCVVDDGKRGGGGGGGATLRGSNCIRGRGRGRDRLGAHEFASNLGSNELVEESPTEVPDSLESSLQISEPPDVGNFFSSYVYESPELSEHSREFVSGESECKKEGLFTGESKKEHGNLVEVTRVKDGDAAGALEVPHTNGLVYNCGGSLVDQYRENQTPTKIADSMSPPLLLSEPPDITNWFSSYVYESPELSTFPGSPVEDNGDVKDDLILKNVIGEKEDNQRNLSGKRIDGGTGINERLNSALCSSSHEDLEHEYQHTPDEFGSTSKEDKHLLPQIPCREIDDGRMEYKALLNNDRDCKNKRPKQLHSEEAILFHSNINENSSNGKRKACRELIGRYEEGSGLKAQSREVAHTLLDGDLGLSPVDQASTRRSTHGGHDKENNRRDNDSTSFVSIRRKETTGASDELTRPRRALHQCSHAEGNVSSATIEDKSKMKPLSEITNFQSSFDVQESAGKWKCPQKRKPILGPPMKQLRLERWINRI</sequence>
<dbReference type="PANTHER" id="PTHR36368:SF1">
    <property type="entry name" value="ATP-DEPENDENT CASEINOLYTIC PROTEASE_CROTONASE FAMILY PROTEIN"/>
    <property type="match status" value="1"/>
</dbReference>
<protein>
    <submittedName>
        <fullName evidence="2">Uncharacterized protein</fullName>
    </submittedName>
</protein>
<organism evidence="2 3">
    <name type="scientific">Eucalyptus globulus</name>
    <name type="common">Tasmanian blue gum</name>
    <dbReference type="NCBI Taxonomy" id="34317"/>
    <lineage>
        <taxon>Eukaryota</taxon>
        <taxon>Viridiplantae</taxon>
        <taxon>Streptophyta</taxon>
        <taxon>Embryophyta</taxon>
        <taxon>Tracheophyta</taxon>
        <taxon>Spermatophyta</taxon>
        <taxon>Magnoliopsida</taxon>
        <taxon>eudicotyledons</taxon>
        <taxon>Gunneridae</taxon>
        <taxon>Pentapetalae</taxon>
        <taxon>rosids</taxon>
        <taxon>malvids</taxon>
        <taxon>Myrtales</taxon>
        <taxon>Myrtaceae</taxon>
        <taxon>Myrtoideae</taxon>
        <taxon>Eucalypteae</taxon>
        <taxon>Eucalyptus</taxon>
    </lineage>
</organism>
<dbReference type="EMBL" id="JBJKBG010000004">
    <property type="protein sequence ID" value="KAL3743322.1"/>
    <property type="molecule type" value="Genomic_DNA"/>
</dbReference>
<keyword evidence="3" id="KW-1185">Reference proteome</keyword>
<dbReference type="Proteomes" id="UP001634007">
    <property type="component" value="Unassembled WGS sequence"/>
</dbReference>
<evidence type="ECO:0000313" key="3">
    <source>
        <dbReference type="Proteomes" id="UP001634007"/>
    </source>
</evidence>
<dbReference type="PANTHER" id="PTHR36368">
    <property type="entry name" value="ATP-DEPENDENT CASEINOLYTIC PROTEASE/CROTONASE FAMILY PROTEIN"/>
    <property type="match status" value="1"/>
</dbReference>
<comment type="caution">
    <text evidence="2">The sequence shown here is derived from an EMBL/GenBank/DDBJ whole genome shotgun (WGS) entry which is preliminary data.</text>
</comment>